<dbReference type="PANTHER" id="PTHR47572:SF4">
    <property type="entry name" value="LACTONASE DRP35"/>
    <property type="match status" value="1"/>
</dbReference>
<dbReference type="EMBL" id="ADLN01000120">
    <property type="protein sequence ID" value="EHI57409.1"/>
    <property type="molecule type" value="Genomic_DNA"/>
</dbReference>
<dbReference type="InterPro" id="IPR051262">
    <property type="entry name" value="SMP-30/CGR1_Lactonase"/>
</dbReference>
<comment type="similarity">
    <text evidence="1">Belongs to the SMP-30/CGR1 family.</text>
</comment>
<dbReference type="SUPFAM" id="SSF63829">
    <property type="entry name" value="Calcium-dependent phosphotriesterase"/>
    <property type="match status" value="1"/>
</dbReference>
<dbReference type="Gene3D" id="2.120.10.30">
    <property type="entry name" value="TolB, C-terminal domain"/>
    <property type="match status" value="2"/>
</dbReference>
<protein>
    <recommendedName>
        <fullName evidence="4">SMP-30/Gluconolactonase/LRE-like region domain-containing protein</fullName>
    </recommendedName>
</protein>
<dbReference type="AlphaFoldDB" id="G5ILZ0"/>
<gene>
    <name evidence="2" type="ORF">HMPREF9473_04518</name>
</gene>
<accession>G5ILZ0</accession>
<dbReference type="OrthoDB" id="2531681at2"/>
<organism evidence="2 3">
    <name type="scientific">Hungatella hathewayi WAL-18680</name>
    <dbReference type="NCBI Taxonomy" id="742737"/>
    <lineage>
        <taxon>Bacteria</taxon>
        <taxon>Bacillati</taxon>
        <taxon>Bacillota</taxon>
        <taxon>Clostridia</taxon>
        <taxon>Lachnospirales</taxon>
        <taxon>Lachnospiraceae</taxon>
        <taxon>Hungatella</taxon>
    </lineage>
</organism>
<dbReference type="PANTHER" id="PTHR47572">
    <property type="entry name" value="LIPOPROTEIN-RELATED"/>
    <property type="match status" value="1"/>
</dbReference>
<dbReference type="PATRIC" id="fig|742737.3.peg.4504"/>
<dbReference type="InterPro" id="IPR011042">
    <property type="entry name" value="6-blade_b-propeller_TolB-like"/>
</dbReference>
<name>G5ILZ0_9FIRM</name>
<proteinExistence type="inferred from homology"/>
<evidence type="ECO:0000256" key="1">
    <source>
        <dbReference type="ARBA" id="ARBA00008853"/>
    </source>
</evidence>
<evidence type="ECO:0008006" key="4">
    <source>
        <dbReference type="Google" id="ProtNLM"/>
    </source>
</evidence>
<sequence>MRESKLFCTLPDYVCTPDGMAVDKYGNLVLSCPNYADESLSGCVVKIDREGNVTKWFDVPVHPETGVARNMGIAFDEEWNIYLCDNQGWSEREELLFKGRILKITVDDEGTILKTTVVAEHMEHPNGIRIRDGYMYVTQSYLHPVKRPDGKLASCVYRFGLDEEGIQITNSLEDSHIFATFVTENPECQYGADGIVFDREGNLYVGNFGDGAVYRITFNGDGSLKENQLFAVNPEQLQSTDGMIFDEDGNLYIADFCANAIAKVTPNGTVERIAQSPDCRGADGGLDQPGEPIVWDGKIIASCFDLVTGPDKVNLKHEMPAALVELSL</sequence>
<evidence type="ECO:0000313" key="2">
    <source>
        <dbReference type="EMBL" id="EHI57409.1"/>
    </source>
</evidence>
<dbReference type="Proteomes" id="UP000005384">
    <property type="component" value="Unassembled WGS sequence"/>
</dbReference>
<dbReference type="RefSeq" id="WP_006782506.1">
    <property type="nucleotide sequence ID" value="NZ_CP040506.1"/>
</dbReference>
<reference evidence="2 3" key="1">
    <citation type="submission" date="2011-08" db="EMBL/GenBank/DDBJ databases">
        <title>The Genome Sequence of Clostridium hathewayi WAL-18680.</title>
        <authorList>
            <consortium name="The Broad Institute Genome Sequencing Platform"/>
            <person name="Earl A."/>
            <person name="Ward D."/>
            <person name="Feldgarden M."/>
            <person name="Gevers D."/>
            <person name="Finegold S.M."/>
            <person name="Summanen P.H."/>
            <person name="Molitoris D.R."/>
            <person name="Song M."/>
            <person name="Daigneault M."/>
            <person name="Allen-Vercoe E."/>
            <person name="Young S.K."/>
            <person name="Zeng Q."/>
            <person name="Gargeya S."/>
            <person name="Fitzgerald M."/>
            <person name="Haas B."/>
            <person name="Abouelleil A."/>
            <person name="Alvarado L."/>
            <person name="Arachchi H.M."/>
            <person name="Berlin A."/>
            <person name="Brown A."/>
            <person name="Chapman S.B."/>
            <person name="Chen Z."/>
            <person name="Dunbar C."/>
            <person name="Freedman E."/>
            <person name="Gearin G."/>
            <person name="Gellesch M."/>
            <person name="Goldberg J."/>
            <person name="Griggs A."/>
            <person name="Gujja S."/>
            <person name="Heiman D."/>
            <person name="Howarth C."/>
            <person name="Larson L."/>
            <person name="Lui A."/>
            <person name="MacDonald P.J.P."/>
            <person name="Montmayeur A."/>
            <person name="Murphy C."/>
            <person name="Neiman D."/>
            <person name="Pearson M."/>
            <person name="Priest M."/>
            <person name="Roberts A."/>
            <person name="Saif S."/>
            <person name="Shea T."/>
            <person name="Shenoy N."/>
            <person name="Sisk P."/>
            <person name="Stolte C."/>
            <person name="Sykes S."/>
            <person name="Wortman J."/>
            <person name="Nusbaum C."/>
            <person name="Birren B."/>
        </authorList>
    </citation>
    <scope>NUCLEOTIDE SEQUENCE [LARGE SCALE GENOMIC DNA]</scope>
    <source>
        <strain evidence="2 3">WAL-18680</strain>
    </source>
</reference>
<comment type="caution">
    <text evidence="2">The sequence shown here is derived from an EMBL/GenBank/DDBJ whole genome shotgun (WGS) entry which is preliminary data.</text>
</comment>
<evidence type="ECO:0000313" key="3">
    <source>
        <dbReference type="Proteomes" id="UP000005384"/>
    </source>
</evidence>
<keyword evidence="3" id="KW-1185">Reference proteome</keyword>
<dbReference type="HOGENOM" id="CLU_060698_0_0_9"/>